<feature type="region of interest" description="Disordered" evidence="1">
    <location>
        <begin position="193"/>
        <end position="231"/>
    </location>
</feature>
<name>A0A4V1ISS8_9FUNG</name>
<keyword evidence="3" id="KW-1185">Reference proteome</keyword>
<dbReference type="Proteomes" id="UP000269721">
    <property type="component" value="Unassembled WGS sequence"/>
</dbReference>
<organism evidence="2 3">
    <name type="scientific">Blyttiomyces helicus</name>
    <dbReference type="NCBI Taxonomy" id="388810"/>
    <lineage>
        <taxon>Eukaryota</taxon>
        <taxon>Fungi</taxon>
        <taxon>Fungi incertae sedis</taxon>
        <taxon>Chytridiomycota</taxon>
        <taxon>Chytridiomycota incertae sedis</taxon>
        <taxon>Chytridiomycetes</taxon>
        <taxon>Chytridiomycetes incertae sedis</taxon>
        <taxon>Blyttiomyces</taxon>
    </lineage>
</organism>
<evidence type="ECO:0000256" key="1">
    <source>
        <dbReference type="SAM" id="MobiDB-lite"/>
    </source>
</evidence>
<dbReference type="EMBL" id="KZ993854">
    <property type="protein sequence ID" value="RKO94607.1"/>
    <property type="molecule type" value="Genomic_DNA"/>
</dbReference>
<accession>A0A4V1ISS8</accession>
<proteinExistence type="predicted"/>
<protein>
    <submittedName>
        <fullName evidence="2">Uncharacterized protein</fullName>
    </submittedName>
</protein>
<feature type="compositionally biased region" description="Pro residues" evidence="1">
    <location>
        <begin position="202"/>
        <end position="224"/>
    </location>
</feature>
<reference evidence="3" key="1">
    <citation type="journal article" date="2018" name="Nat. Microbiol.">
        <title>Leveraging single-cell genomics to expand the fungal tree of life.</title>
        <authorList>
            <person name="Ahrendt S.R."/>
            <person name="Quandt C.A."/>
            <person name="Ciobanu D."/>
            <person name="Clum A."/>
            <person name="Salamov A."/>
            <person name="Andreopoulos B."/>
            <person name="Cheng J.F."/>
            <person name="Woyke T."/>
            <person name="Pelin A."/>
            <person name="Henrissat B."/>
            <person name="Reynolds N.K."/>
            <person name="Benny G.L."/>
            <person name="Smith M.E."/>
            <person name="James T.Y."/>
            <person name="Grigoriev I.V."/>
        </authorList>
    </citation>
    <scope>NUCLEOTIDE SEQUENCE [LARGE SCALE GENOMIC DNA]</scope>
</reference>
<feature type="region of interest" description="Disordered" evidence="1">
    <location>
        <begin position="1"/>
        <end position="26"/>
    </location>
</feature>
<gene>
    <name evidence="2" type="ORF">BDK51DRAFT_42064</name>
</gene>
<feature type="region of interest" description="Disordered" evidence="1">
    <location>
        <begin position="112"/>
        <end position="153"/>
    </location>
</feature>
<evidence type="ECO:0000313" key="3">
    <source>
        <dbReference type="Proteomes" id="UP000269721"/>
    </source>
</evidence>
<evidence type="ECO:0000313" key="2">
    <source>
        <dbReference type="EMBL" id="RKO94607.1"/>
    </source>
</evidence>
<dbReference type="AlphaFoldDB" id="A0A4V1ISS8"/>
<feature type="compositionally biased region" description="Polar residues" evidence="1">
    <location>
        <begin position="137"/>
        <end position="153"/>
    </location>
</feature>
<sequence length="328" mass="36523">MPLHPWRGRYAPPPNPIRPTTVPSDEAPVPRLRAHPLQAVAFYSAAPPHAPSTIIHLKARVTRTHPLQINYGTPHAAAPSTRTPDTQLACIGEPPQLPSSRLPVHLKHLTLPPSLENRSHQVSSVSQGRLLGPRRSATMQPVRTSPRQRPALSNESLTALLPPSQESGFRYGYTSRYASQLPMPHLHVTCYPTNQDSSAEPPRSPPFVFPPRPTPHPTTPPTPEVQPNIPYPSKRRSAVPFQQMRPYLMGLVYRLTDPPVYGRVKFTQLDSVPNEASSPVALPPAAVVWDRSRLVMVARPPVRLFFFVYFLRSLDLEVRITSPQVIQV</sequence>